<dbReference type="EMBL" id="RXGB01002598">
    <property type="protein sequence ID" value="TMW94563.1"/>
    <property type="molecule type" value="Genomic_DNA"/>
</dbReference>
<feature type="non-terminal residue" evidence="1">
    <location>
        <position position="1"/>
    </location>
</feature>
<name>A0A6N2BRA1_SOLCI</name>
<gene>
    <name evidence="1" type="ORF">EJD97_010080</name>
</gene>
<reference evidence="1" key="1">
    <citation type="submission" date="2019-05" db="EMBL/GenBank/DDBJ databases">
        <title>The de novo reference genome and transcriptome assemblies of the wild tomato species Solanum chilense.</title>
        <authorList>
            <person name="Stam R."/>
            <person name="Nosenko T."/>
            <person name="Hoerger A.C."/>
            <person name="Stephan W."/>
            <person name="Seidel M.A."/>
            <person name="Kuhn J.M.M."/>
            <person name="Haberer G."/>
            <person name="Tellier A."/>
        </authorList>
    </citation>
    <scope>NUCLEOTIDE SEQUENCE</scope>
    <source>
        <tissue evidence="1">Mature leaves</tissue>
    </source>
</reference>
<comment type="caution">
    <text evidence="1">The sequence shown here is derived from an EMBL/GenBank/DDBJ whole genome shotgun (WGS) entry which is preliminary data.</text>
</comment>
<organism evidence="1">
    <name type="scientific">Solanum chilense</name>
    <name type="common">Tomato</name>
    <name type="synonym">Lycopersicon chilense</name>
    <dbReference type="NCBI Taxonomy" id="4083"/>
    <lineage>
        <taxon>Eukaryota</taxon>
        <taxon>Viridiplantae</taxon>
        <taxon>Streptophyta</taxon>
        <taxon>Embryophyta</taxon>
        <taxon>Tracheophyta</taxon>
        <taxon>Spermatophyta</taxon>
        <taxon>Magnoliopsida</taxon>
        <taxon>eudicotyledons</taxon>
        <taxon>Gunneridae</taxon>
        <taxon>Pentapetalae</taxon>
        <taxon>asterids</taxon>
        <taxon>lamiids</taxon>
        <taxon>Solanales</taxon>
        <taxon>Solanaceae</taxon>
        <taxon>Solanoideae</taxon>
        <taxon>Solaneae</taxon>
        <taxon>Solanum</taxon>
        <taxon>Solanum subgen. Lycopersicon</taxon>
    </lineage>
</organism>
<proteinExistence type="predicted"/>
<evidence type="ECO:0000313" key="1">
    <source>
        <dbReference type="EMBL" id="TMW94563.1"/>
    </source>
</evidence>
<sequence length="101" mass="11495">TVRKRHHSATAEGRWGGLTKCGVTECVTDRRSHDGPSCWFVMKIREVVLVPTFQEFKCFVTETLDDCCACEDPYYLPSRVMKRSAQEIAQVWDDGIHDGLS</sequence>
<protein>
    <submittedName>
        <fullName evidence="1">Uncharacterized protein</fullName>
    </submittedName>
</protein>
<accession>A0A6N2BRA1</accession>
<dbReference type="AlphaFoldDB" id="A0A6N2BRA1"/>